<gene>
    <name evidence="2" type="ORF">PCOR1329_LOCUS35813</name>
</gene>
<evidence type="ECO:0000313" key="3">
    <source>
        <dbReference type="Proteomes" id="UP001189429"/>
    </source>
</evidence>
<keyword evidence="3" id="KW-1185">Reference proteome</keyword>
<feature type="non-terminal residue" evidence="2">
    <location>
        <position position="1"/>
    </location>
</feature>
<accession>A0ABN9T5M5</accession>
<sequence length="143" mass="15196">RRPRSTASLPGWPPSTARPPGPATSSPSCLGRPRLRRGPWQRPSSRRRWPAWAARAARAGSSPSWPAAAPRRAAWPRSWRRSSSAGWARALEARGARAPDLAPRPGHGAVHPHSEGGRPSQGCPAHPCPLGPSLAAFAGQPRS</sequence>
<feature type="compositionally biased region" description="Basic residues" evidence="1">
    <location>
        <begin position="33"/>
        <end position="49"/>
    </location>
</feature>
<feature type="compositionally biased region" description="Pro residues" evidence="1">
    <location>
        <begin position="11"/>
        <end position="22"/>
    </location>
</feature>
<organism evidence="2 3">
    <name type="scientific">Prorocentrum cordatum</name>
    <dbReference type="NCBI Taxonomy" id="2364126"/>
    <lineage>
        <taxon>Eukaryota</taxon>
        <taxon>Sar</taxon>
        <taxon>Alveolata</taxon>
        <taxon>Dinophyceae</taxon>
        <taxon>Prorocentrales</taxon>
        <taxon>Prorocentraceae</taxon>
        <taxon>Prorocentrum</taxon>
    </lineage>
</organism>
<evidence type="ECO:0000256" key="1">
    <source>
        <dbReference type="SAM" id="MobiDB-lite"/>
    </source>
</evidence>
<dbReference type="Proteomes" id="UP001189429">
    <property type="component" value="Unassembled WGS sequence"/>
</dbReference>
<feature type="compositionally biased region" description="Low complexity" evidence="1">
    <location>
        <begin position="50"/>
        <end position="90"/>
    </location>
</feature>
<name>A0ABN9T5M5_9DINO</name>
<evidence type="ECO:0000313" key="2">
    <source>
        <dbReference type="EMBL" id="CAK0840350.1"/>
    </source>
</evidence>
<reference evidence="2" key="1">
    <citation type="submission" date="2023-10" db="EMBL/GenBank/DDBJ databases">
        <authorList>
            <person name="Chen Y."/>
            <person name="Shah S."/>
            <person name="Dougan E. K."/>
            <person name="Thang M."/>
            <person name="Chan C."/>
        </authorList>
    </citation>
    <scope>NUCLEOTIDE SEQUENCE [LARGE SCALE GENOMIC DNA]</scope>
</reference>
<protein>
    <submittedName>
        <fullName evidence="2">Uncharacterized protein</fullName>
    </submittedName>
</protein>
<proteinExistence type="predicted"/>
<comment type="caution">
    <text evidence="2">The sequence shown here is derived from an EMBL/GenBank/DDBJ whole genome shotgun (WGS) entry which is preliminary data.</text>
</comment>
<feature type="region of interest" description="Disordered" evidence="1">
    <location>
        <begin position="1"/>
        <end position="143"/>
    </location>
</feature>
<feature type="non-terminal residue" evidence="2">
    <location>
        <position position="143"/>
    </location>
</feature>
<dbReference type="EMBL" id="CAUYUJ010014371">
    <property type="protein sequence ID" value="CAK0840350.1"/>
    <property type="molecule type" value="Genomic_DNA"/>
</dbReference>